<gene>
    <name evidence="2" type="ORF">DA01_05565</name>
</gene>
<protein>
    <recommendedName>
        <fullName evidence="4">Lipoprotein</fullName>
    </recommendedName>
</protein>
<dbReference type="PATRIC" id="fig|61435.5.peg.1102"/>
<evidence type="ECO:0000313" key="3">
    <source>
        <dbReference type="Proteomes" id="UP000053577"/>
    </source>
</evidence>
<dbReference type="PROSITE" id="PS51257">
    <property type="entry name" value="PROKAR_LIPOPROTEIN"/>
    <property type="match status" value="1"/>
</dbReference>
<dbReference type="EMBL" id="JGYD01000018">
    <property type="protein sequence ID" value="KSV18108.1"/>
    <property type="molecule type" value="Genomic_DNA"/>
</dbReference>
<dbReference type="OrthoDB" id="166551at2"/>
<keyword evidence="1" id="KW-0732">Signal</keyword>
<reference evidence="2 3" key="1">
    <citation type="journal article" date="2015" name="Sci. Rep.">
        <title>A comparative genomics and reductive dehalogenase gene transcription study of two chloroethene-respiring bacteria, Dehalococcoides mccartyi strains MB and 11a.</title>
        <authorList>
            <person name="Low A."/>
            <person name="Shen Z."/>
            <person name="Cheng D."/>
            <person name="Rogers M.J."/>
            <person name="Lee P.K."/>
            <person name="He J."/>
        </authorList>
    </citation>
    <scope>NUCLEOTIDE SEQUENCE [LARGE SCALE GENOMIC DNA]</scope>
    <source>
        <strain evidence="2 3">MB</strain>
    </source>
</reference>
<evidence type="ECO:0000256" key="1">
    <source>
        <dbReference type="SAM" id="SignalP"/>
    </source>
</evidence>
<comment type="caution">
    <text evidence="2">The sequence shown here is derived from an EMBL/GenBank/DDBJ whole genome shotgun (WGS) entry which is preliminary data.</text>
</comment>
<feature type="chain" id="PRO_5006894128" description="Lipoprotein" evidence="1">
    <location>
        <begin position="21"/>
        <end position="133"/>
    </location>
</feature>
<evidence type="ECO:0000313" key="2">
    <source>
        <dbReference type="EMBL" id="KSV18108.1"/>
    </source>
</evidence>
<dbReference type="Proteomes" id="UP000053577">
    <property type="component" value="Unassembled WGS sequence"/>
</dbReference>
<dbReference type="RefSeq" id="WP_058292541.1">
    <property type="nucleotide sequence ID" value="NZ_JGYD01000018.1"/>
</dbReference>
<accession>A0A0V8M2W4</accession>
<evidence type="ECO:0008006" key="4">
    <source>
        <dbReference type="Google" id="ProtNLM"/>
    </source>
</evidence>
<name>A0A0V8M2W4_9CHLR</name>
<dbReference type="AlphaFoldDB" id="A0A0V8M2W4"/>
<sequence>MKNRLALLGILSILTFSALSFTGCDSDEALWGATPVPSEITYQGHLYRNTGKLVAKQQVLTNVHPLGTYNAATSTVAEYTTGSLLSPEDYGRLNPTIYSIDGVRTEESIAVKVLLVTHSGTAWYYYFKYERVS</sequence>
<feature type="signal peptide" evidence="1">
    <location>
        <begin position="1"/>
        <end position="20"/>
    </location>
</feature>
<proteinExistence type="predicted"/>
<organism evidence="2 3">
    <name type="scientific">Dehalococcoides mccartyi</name>
    <dbReference type="NCBI Taxonomy" id="61435"/>
    <lineage>
        <taxon>Bacteria</taxon>
        <taxon>Bacillati</taxon>
        <taxon>Chloroflexota</taxon>
        <taxon>Dehalococcoidia</taxon>
        <taxon>Dehalococcoidales</taxon>
        <taxon>Dehalococcoidaceae</taxon>
        <taxon>Dehalococcoides</taxon>
    </lineage>
</organism>